<feature type="region of interest" description="Disordered" evidence="1">
    <location>
        <begin position="67"/>
        <end position="100"/>
    </location>
</feature>
<proteinExistence type="predicted"/>
<keyword evidence="3" id="KW-1185">Reference proteome</keyword>
<dbReference type="Proteomes" id="UP001218218">
    <property type="component" value="Unassembled WGS sequence"/>
</dbReference>
<comment type="caution">
    <text evidence="2">The sequence shown here is derived from an EMBL/GenBank/DDBJ whole genome shotgun (WGS) entry which is preliminary data.</text>
</comment>
<gene>
    <name evidence="2" type="ORF">DFH08DRAFT_953640</name>
</gene>
<evidence type="ECO:0000313" key="2">
    <source>
        <dbReference type="EMBL" id="KAJ7358499.1"/>
    </source>
</evidence>
<sequence>MPLFTNHHAMHINARHALCPEPLCTQFLPAPRQCQYGSNQGKYYVACFNKAHGPRYKFWDFGVHPRNALPPTQQNTAPPPAFPPAPPAAPLPSTQTATARPPPRQALNVYPVHAQETHRFTRPSHRPSTTTRQILDTGLADAATAFPAPRRCQHELPHQRLARQQEAAARLAALTPLPPSPTLSQEERDEALAVRLALGTSSPPSITAPHTRRVSVVSWVHCGEACTTVVQDVAGWALTWPTIHLTDLSPFLLSPAHSRLDAYYDFFNFRIGQWVAVPQAYTFNVITDEPILLRRVDTVTDDEDDVIASFTCFVNHNLYPVQLPTALSRTAHMVRITS</sequence>
<protein>
    <submittedName>
        <fullName evidence="2">Uncharacterized protein</fullName>
    </submittedName>
</protein>
<accession>A0AAD7AH32</accession>
<dbReference type="EMBL" id="JARIHO010000007">
    <property type="protein sequence ID" value="KAJ7358499.1"/>
    <property type="molecule type" value="Genomic_DNA"/>
</dbReference>
<evidence type="ECO:0000256" key="1">
    <source>
        <dbReference type="SAM" id="MobiDB-lite"/>
    </source>
</evidence>
<reference evidence="2" key="1">
    <citation type="submission" date="2023-03" db="EMBL/GenBank/DDBJ databases">
        <title>Massive genome expansion in bonnet fungi (Mycena s.s.) driven by repeated elements and novel gene families across ecological guilds.</title>
        <authorList>
            <consortium name="Lawrence Berkeley National Laboratory"/>
            <person name="Harder C.B."/>
            <person name="Miyauchi S."/>
            <person name="Viragh M."/>
            <person name="Kuo A."/>
            <person name="Thoen E."/>
            <person name="Andreopoulos B."/>
            <person name="Lu D."/>
            <person name="Skrede I."/>
            <person name="Drula E."/>
            <person name="Henrissat B."/>
            <person name="Morin E."/>
            <person name="Kohler A."/>
            <person name="Barry K."/>
            <person name="LaButti K."/>
            <person name="Morin E."/>
            <person name="Salamov A."/>
            <person name="Lipzen A."/>
            <person name="Mereny Z."/>
            <person name="Hegedus B."/>
            <person name="Baldrian P."/>
            <person name="Stursova M."/>
            <person name="Weitz H."/>
            <person name="Taylor A."/>
            <person name="Grigoriev I.V."/>
            <person name="Nagy L.G."/>
            <person name="Martin F."/>
            <person name="Kauserud H."/>
        </authorList>
    </citation>
    <scope>NUCLEOTIDE SEQUENCE</scope>
    <source>
        <strain evidence="2">CBHHK002</strain>
    </source>
</reference>
<name>A0AAD7AH32_9AGAR</name>
<feature type="compositionally biased region" description="Pro residues" evidence="1">
    <location>
        <begin position="77"/>
        <end position="90"/>
    </location>
</feature>
<organism evidence="2 3">
    <name type="scientific">Mycena albidolilacea</name>
    <dbReference type="NCBI Taxonomy" id="1033008"/>
    <lineage>
        <taxon>Eukaryota</taxon>
        <taxon>Fungi</taxon>
        <taxon>Dikarya</taxon>
        <taxon>Basidiomycota</taxon>
        <taxon>Agaricomycotina</taxon>
        <taxon>Agaricomycetes</taxon>
        <taxon>Agaricomycetidae</taxon>
        <taxon>Agaricales</taxon>
        <taxon>Marasmiineae</taxon>
        <taxon>Mycenaceae</taxon>
        <taxon>Mycena</taxon>
    </lineage>
</organism>
<evidence type="ECO:0000313" key="3">
    <source>
        <dbReference type="Proteomes" id="UP001218218"/>
    </source>
</evidence>
<dbReference type="AlphaFoldDB" id="A0AAD7AH32"/>